<gene>
    <name evidence="1" type="ORF">UFOVP280_39</name>
</gene>
<accession>A0A6J5LJ31</accession>
<protein>
    <submittedName>
        <fullName evidence="1">Uncharacterized protein</fullName>
    </submittedName>
</protein>
<name>A0A6J5LJ31_9CAUD</name>
<proteinExistence type="predicted"/>
<organism evidence="1">
    <name type="scientific">uncultured Caudovirales phage</name>
    <dbReference type="NCBI Taxonomy" id="2100421"/>
    <lineage>
        <taxon>Viruses</taxon>
        <taxon>Duplodnaviria</taxon>
        <taxon>Heunggongvirae</taxon>
        <taxon>Uroviricota</taxon>
        <taxon>Caudoviricetes</taxon>
        <taxon>Peduoviridae</taxon>
        <taxon>Maltschvirus</taxon>
        <taxon>Maltschvirus maltsch</taxon>
    </lineage>
</organism>
<dbReference type="EMBL" id="LR796288">
    <property type="protein sequence ID" value="CAB4134618.1"/>
    <property type="molecule type" value="Genomic_DNA"/>
</dbReference>
<sequence length="116" mass="13387">MIYIEKLQINTFALTLSEVTTLVDPFYLFVFQEEFNTTADPILWVGEDTSSYPYRYNLFTMEEGEDIDFNKGQYTYSVYESSTPIVIDENTDLTDFNLIEEGRLVVSGVPVSSIYD</sequence>
<evidence type="ECO:0000313" key="1">
    <source>
        <dbReference type="EMBL" id="CAB4134618.1"/>
    </source>
</evidence>
<reference evidence="1" key="1">
    <citation type="submission" date="2020-04" db="EMBL/GenBank/DDBJ databases">
        <authorList>
            <person name="Chiriac C."/>
            <person name="Salcher M."/>
            <person name="Ghai R."/>
            <person name="Kavagutti S V."/>
        </authorList>
    </citation>
    <scope>NUCLEOTIDE SEQUENCE</scope>
</reference>